<name>A0A2S9WV35_9FLAO</name>
<dbReference type="Proteomes" id="UP000239532">
    <property type="component" value="Unassembled WGS sequence"/>
</dbReference>
<reference evidence="4 5" key="1">
    <citation type="submission" date="2016-11" db="EMBL/GenBank/DDBJ databases">
        <title>Trade-off between light-utilization and light-protection in marine flavobacteria.</title>
        <authorList>
            <person name="Kumagai Y."/>
        </authorList>
    </citation>
    <scope>NUCLEOTIDE SEQUENCE [LARGE SCALE GENOMIC DNA]</scope>
    <source>
        <strain evidence="4 5">JCM 17109</strain>
    </source>
</reference>
<dbReference type="InterPro" id="IPR013595">
    <property type="entry name" value="Pept_S33_TAP-like_C"/>
</dbReference>
<gene>
    <name evidence="4" type="ORF">BST86_08995</name>
</gene>
<dbReference type="SUPFAM" id="SSF53474">
    <property type="entry name" value="alpha/beta-Hydrolases"/>
    <property type="match status" value="1"/>
</dbReference>
<evidence type="ECO:0000313" key="5">
    <source>
        <dbReference type="Proteomes" id="UP000239532"/>
    </source>
</evidence>
<dbReference type="Gene3D" id="3.40.50.1820">
    <property type="entry name" value="alpha/beta hydrolase"/>
    <property type="match status" value="1"/>
</dbReference>
<evidence type="ECO:0000256" key="1">
    <source>
        <dbReference type="ARBA" id="ARBA00022801"/>
    </source>
</evidence>
<dbReference type="PANTHER" id="PTHR43798">
    <property type="entry name" value="MONOACYLGLYCEROL LIPASE"/>
    <property type="match status" value="1"/>
</dbReference>
<dbReference type="EMBL" id="MQUC01000003">
    <property type="protein sequence ID" value="PRP67226.1"/>
    <property type="molecule type" value="Genomic_DNA"/>
</dbReference>
<dbReference type="InterPro" id="IPR029058">
    <property type="entry name" value="AB_hydrolase_fold"/>
</dbReference>
<dbReference type="Pfam" id="PF12697">
    <property type="entry name" value="Abhydrolase_6"/>
    <property type="match status" value="1"/>
</dbReference>
<evidence type="ECO:0000259" key="2">
    <source>
        <dbReference type="Pfam" id="PF08386"/>
    </source>
</evidence>
<dbReference type="InterPro" id="IPR050266">
    <property type="entry name" value="AB_hydrolase_sf"/>
</dbReference>
<organism evidence="4 5">
    <name type="scientific">Nonlabens agnitus</name>
    <dbReference type="NCBI Taxonomy" id="870484"/>
    <lineage>
        <taxon>Bacteria</taxon>
        <taxon>Pseudomonadati</taxon>
        <taxon>Bacteroidota</taxon>
        <taxon>Flavobacteriia</taxon>
        <taxon>Flavobacteriales</taxon>
        <taxon>Flavobacteriaceae</taxon>
        <taxon>Nonlabens</taxon>
    </lineage>
</organism>
<dbReference type="PANTHER" id="PTHR43798:SF31">
    <property type="entry name" value="AB HYDROLASE SUPERFAMILY PROTEIN YCLE"/>
    <property type="match status" value="1"/>
</dbReference>
<dbReference type="RefSeq" id="WP_242446498.1">
    <property type="nucleotide sequence ID" value="NZ_MQUC01000003.1"/>
</dbReference>
<protein>
    <submittedName>
        <fullName evidence="4">Alpha/beta hydrolase</fullName>
    </submittedName>
</protein>
<sequence>MLKSFLNKAVPKLYGFYFNLISLFSQEKAGKKALHVFSHPRAGKIQPFQNEFLNTARKQKLITEEGFVQLYHWKGQGKTILLIHGWESNSWRWKYLIDPLRELDYNIISIDAPAHGASSGTDFTAVKYSREIKKVIELYQPEIIIAHSVGAMATIYQESQHPHDFIEKIILLGGPDRFDKIMNGYQKLTGFNNKVYQAIDDLLLKTYGFHISEFNSADFVQDINAQVLLIHSKQDAIVSYESMPSIASRLKNASTYTSKTGGHSLHTPEVVDQILAFL</sequence>
<dbReference type="AlphaFoldDB" id="A0A2S9WV35"/>
<keyword evidence="1 4" id="KW-0378">Hydrolase</keyword>
<keyword evidence="5" id="KW-1185">Reference proteome</keyword>
<comment type="caution">
    <text evidence="4">The sequence shown here is derived from an EMBL/GenBank/DDBJ whole genome shotgun (WGS) entry which is preliminary data.</text>
</comment>
<dbReference type="InterPro" id="IPR000073">
    <property type="entry name" value="AB_hydrolase_1"/>
</dbReference>
<evidence type="ECO:0000313" key="4">
    <source>
        <dbReference type="EMBL" id="PRP67226.1"/>
    </source>
</evidence>
<dbReference type="GO" id="GO:0016020">
    <property type="term" value="C:membrane"/>
    <property type="evidence" value="ECO:0007669"/>
    <property type="project" value="TreeGrafter"/>
</dbReference>
<proteinExistence type="predicted"/>
<evidence type="ECO:0000259" key="3">
    <source>
        <dbReference type="Pfam" id="PF12697"/>
    </source>
</evidence>
<feature type="domain" description="Peptidase S33 tripeptidyl aminopeptidase-like C-terminal" evidence="2">
    <location>
        <begin position="224"/>
        <end position="266"/>
    </location>
</feature>
<dbReference type="GO" id="GO:0016787">
    <property type="term" value="F:hydrolase activity"/>
    <property type="evidence" value="ECO:0007669"/>
    <property type="project" value="UniProtKB-KW"/>
</dbReference>
<dbReference type="Pfam" id="PF08386">
    <property type="entry name" value="Abhydrolase_4"/>
    <property type="match status" value="1"/>
</dbReference>
<feature type="domain" description="AB hydrolase-1" evidence="3">
    <location>
        <begin position="80"/>
        <end position="177"/>
    </location>
</feature>
<accession>A0A2S9WV35</accession>